<protein>
    <recommendedName>
        <fullName evidence="6">F-box domain-containing protein</fullName>
    </recommendedName>
</protein>
<gene>
    <name evidence="7" type="ORF">QR680_007804</name>
</gene>
<dbReference type="EMBL" id="JAUCMV010000001">
    <property type="protein sequence ID" value="KAK0422817.1"/>
    <property type="molecule type" value="Genomic_DNA"/>
</dbReference>
<dbReference type="InterPro" id="IPR001810">
    <property type="entry name" value="F-box_dom"/>
</dbReference>
<dbReference type="PANTHER" id="PTHR13123:SF7">
    <property type="entry name" value="LD30288P"/>
    <property type="match status" value="1"/>
</dbReference>
<dbReference type="GO" id="GO:0005737">
    <property type="term" value="C:cytoplasm"/>
    <property type="evidence" value="ECO:0007669"/>
    <property type="project" value="TreeGrafter"/>
</dbReference>
<proteinExistence type="predicted"/>
<dbReference type="InterPro" id="IPR040394">
    <property type="entry name" value="FBX25/32"/>
</dbReference>
<dbReference type="GO" id="GO:0005634">
    <property type="term" value="C:nucleus"/>
    <property type="evidence" value="ECO:0007669"/>
    <property type="project" value="UniProtKB-SubCell"/>
</dbReference>
<reference evidence="7" key="1">
    <citation type="submission" date="2023-06" db="EMBL/GenBank/DDBJ databases">
        <title>Genomic analysis of the entomopathogenic nematode Steinernema hermaphroditum.</title>
        <authorList>
            <person name="Schwarz E.M."/>
            <person name="Heppert J.K."/>
            <person name="Baniya A."/>
            <person name="Schwartz H.T."/>
            <person name="Tan C.-H."/>
            <person name="Antoshechkin I."/>
            <person name="Sternberg P.W."/>
            <person name="Goodrich-Blair H."/>
            <person name="Dillman A.R."/>
        </authorList>
    </citation>
    <scope>NUCLEOTIDE SEQUENCE</scope>
    <source>
        <strain evidence="7">PS9179</strain>
        <tissue evidence="7">Whole animal</tissue>
    </source>
</reference>
<keyword evidence="8" id="KW-1185">Reference proteome</keyword>
<feature type="region of interest" description="Disordered" evidence="5">
    <location>
        <begin position="57"/>
        <end position="85"/>
    </location>
</feature>
<dbReference type="GO" id="GO:0016567">
    <property type="term" value="P:protein ubiquitination"/>
    <property type="evidence" value="ECO:0007669"/>
    <property type="project" value="TreeGrafter"/>
</dbReference>
<keyword evidence="3" id="KW-0833">Ubl conjugation pathway</keyword>
<comment type="subcellular location">
    <subcellularLocation>
        <location evidence="1">Nucleus</location>
    </subcellularLocation>
</comment>
<feature type="domain" description="F-box" evidence="6">
    <location>
        <begin position="226"/>
        <end position="274"/>
    </location>
</feature>
<name>A0AA39IGQ7_9BILA</name>
<dbReference type="Proteomes" id="UP001175271">
    <property type="component" value="Unassembled WGS sequence"/>
</dbReference>
<dbReference type="SUPFAM" id="SSF81383">
    <property type="entry name" value="F-box domain"/>
    <property type="match status" value="1"/>
</dbReference>
<dbReference type="PANTHER" id="PTHR13123">
    <property type="entry name" value="LD30288P"/>
    <property type="match status" value="1"/>
</dbReference>
<dbReference type="PROSITE" id="PS50181">
    <property type="entry name" value="FBOX"/>
    <property type="match status" value="1"/>
</dbReference>
<evidence type="ECO:0000256" key="1">
    <source>
        <dbReference type="ARBA" id="ARBA00004123"/>
    </source>
</evidence>
<feature type="compositionally biased region" description="Low complexity" evidence="5">
    <location>
        <begin position="72"/>
        <end position="84"/>
    </location>
</feature>
<dbReference type="GO" id="GO:0019005">
    <property type="term" value="C:SCF ubiquitin ligase complex"/>
    <property type="evidence" value="ECO:0007669"/>
    <property type="project" value="TreeGrafter"/>
</dbReference>
<sequence length="355" mass="40224">MPFLGKDWRAPGDVWVRNECGWQQVKLVQLSTWPSLESPTYAGVFSLDDRLRRHSSSISLSSNDEPGTPRLSSESSAEDSGSSSDYEEWIPHCFVKTSKSKEFVGCTSMSEAFHRLDMARAVVDVRRFNYVCKVLQIIVQEKLVSVSATARKHVLAIIQAIVFNSIEKDSHVSVARDLVNNFGSGLDGHVCGSPTLVTRQLDTVGTLLEMISDRTPKVLAESVEESTTFLDLPREVLTQILRRLPDHVSLLESAKAHEALDRLVEGEGRIWSTLCDFHFSPEQIEKHRKSGMQWRHVFFELKKFYGLREVYADLIHICCHCKALFWKDHGHPCISREAPSVRVTPQQFVDMLLLL</sequence>
<comment type="caution">
    <text evidence="7">The sequence shown here is derived from an EMBL/GenBank/DDBJ whole genome shotgun (WGS) entry which is preliminary data.</text>
</comment>
<evidence type="ECO:0000256" key="5">
    <source>
        <dbReference type="SAM" id="MobiDB-lite"/>
    </source>
</evidence>
<evidence type="ECO:0000256" key="4">
    <source>
        <dbReference type="ARBA" id="ARBA00023242"/>
    </source>
</evidence>
<dbReference type="InterPro" id="IPR036047">
    <property type="entry name" value="F-box-like_dom_sf"/>
</dbReference>
<organism evidence="7 8">
    <name type="scientific">Steinernema hermaphroditum</name>
    <dbReference type="NCBI Taxonomy" id="289476"/>
    <lineage>
        <taxon>Eukaryota</taxon>
        <taxon>Metazoa</taxon>
        <taxon>Ecdysozoa</taxon>
        <taxon>Nematoda</taxon>
        <taxon>Chromadorea</taxon>
        <taxon>Rhabditida</taxon>
        <taxon>Tylenchina</taxon>
        <taxon>Panagrolaimomorpha</taxon>
        <taxon>Strongyloidoidea</taxon>
        <taxon>Steinernematidae</taxon>
        <taxon>Steinernema</taxon>
    </lineage>
</organism>
<comment type="pathway">
    <text evidence="2">Protein modification; protein ubiquitination.</text>
</comment>
<accession>A0AA39IGQ7</accession>
<evidence type="ECO:0000256" key="3">
    <source>
        <dbReference type="ARBA" id="ARBA00022786"/>
    </source>
</evidence>
<evidence type="ECO:0000256" key="2">
    <source>
        <dbReference type="ARBA" id="ARBA00004906"/>
    </source>
</evidence>
<evidence type="ECO:0000313" key="8">
    <source>
        <dbReference type="Proteomes" id="UP001175271"/>
    </source>
</evidence>
<evidence type="ECO:0000313" key="7">
    <source>
        <dbReference type="EMBL" id="KAK0422817.1"/>
    </source>
</evidence>
<evidence type="ECO:0000259" key="6">
    <source>
        <dbReference type="PROSITE" id="PS50181"/>
    </source>
</evidence>
<keyword evidence="4" id="KW-0539">Nucleus</keyword>
<dbReference type="AlphaFoldDB" id="A0AA39IGQ7"/>